<dbReference type="AlphaFoldDB" id="A0A4Q4T7I7"/>
<dbReference type="PANTHER" id="PTHR42339">
    <property type="entry name" value="HISTONE H1"/>
    <property type="match status" value="1"/>
</dbReference>
<name>A0A4Q4T7I7_9PEZI</name>
<feature type="region of interest" description="Disordered" evidence="1">
    <location>
        <begin position="147"/>
        <end position="173"/>
    </location>
</feature>
<dbReference type="EMBL" id="QJNU01000354">
    <property type="protein sequence ID" value="RYP01591.1"/>
    <property type="molecule type" value="Genomic_DNA"/>
</dbReference>
<sequence>MSRNRTHMIYPAAHEFNSMAPSRQMAAIGAKGEFCDAVGNSFLKKIGTVDGYASKVYQNSWDRFNQREIAGLEMPDEKKRRNIETAATQNTAAPAVVGRAVAPAPSIPSFSHIHLPGEEIDDVKIYDTCDEIRRKINEHLKTPDSKSLAGFRAKKGPRAGKTGSVLFAGAEGN</sequence>
<gene>
    <name evidence="2" type="ORF">DL764_006157</name>
</gene>
<evidence type="ECO:0000256" key="1">
    <source>
        <dbReference type="SAM" id="MobiDB-lite"/>
    </source>
</evidence>
<organism evidence="2 3">
    <name type="scientific">Monosporascus ibericus</name>
    <dbReference type="NCBI Taxonomy" id="155417"/>
    <lineage>
        <taxon>Eukaryota</taxon>
        <taxon>Fungi</taxon>
        <taxon>Dikarya</taxon>
        <taxon>Ascomycota</taxon>
        <taxon>Pezizomycotina</taxon>
        <taxon>Sordariomycetes</taxon>
        <taxon>Xylariomycetidae</taxon>
        <taxon>Xylariales</taxon>
        <taxon>Xylariales incertae sedis</taxon>
        <taxon>Monosporascus</taxon>
    </lineage>
</organism>
<comment type="caution">
    <text evidence="2">The sequence shown here is derived from an EMBL/GenBank/DDBJ whole genome shotgun (WGS) entry which is preliminary data.</text>
</comment>
<dbReference type="PANTHER" id="PTHR42339:SF1">
    <property type="entry name" value="HISTONE H1"/>
    <property type="match status" value="1"/>
</dbReference>
<protein>
    <submittedName>
        <fullName evidence="2">Uncharacterized protein</fullName>
    </submittedName>
</protein>
<keyword evidence="3" id="KW-1185">Reference proteome</keyword>
<proteinExistence type="predicted"/>
<evidence type="ECO:0000313" key="3">
    <source>
        <dbReference type="Proteomes" id="UP000293360"/>
    </source>
</evidence>
<dbReference type="Proteomes" id="UP000293360">
    <property type="component" value="Unassembled WGS sequence"/>
</dbReference>
<accession>A0A4Q4T7I7</accession>
<dbReference type="OrthoDB" id="2592504at2759"/>
<reference evidence="2 3" key="1">
    <citation type="submission" date="2018-06" db="EMBL/GenBank/DDBJ databases">
        <title>Complete Genomes of Monosporascus.</title>
        <authorList>
            <person name="Robinson A.J."/>
            <person name="Natvig D.O."/>
        </authorList>
    </citation>
    <scope>NUCLEOTIDE SEQUENCE [LARGE SCALE GENOMIC DNA]</scope>
    <source>
        <strain evidence="2 3">CBS 110550</strain>
    </source>
</reference>
<evidence type="ECO:0000313" key="2">
    <source>
        <dbReference type="EMBL" id="RYP01591.1"/>
    </source>
</evidence>